<accession>A0ACC6AE04</accession>
<gene>
    <name evidence="1" type="ORF">M3215_21475</name>
</gene>
<evidence type="ECO:0000313" key="2">
    <source>
        <dbReference type="Proteomes" id="UP001202289"/>
    </source>
</evidence>
<keyword evidence="2" id="KW-1185">Reference proteome</keyword>
<organism evidence="1 2">
    <name type="scientific">Bacillus cytotoxicus</name>
    <dbReference type="NCBI Taxonomy" id="580165"/>
    <lineage>
        <taxon>Bacteria</taxon>
        <taxon>Bacillati</taxon>
        <taxon>Bacillota</taxon>
        <taxon>Bacilli</taxon>
        <taxon>Bacillales</taxon>
        <taxon>Bacillaceae</taxon>
        <taxon>Bacillus</taxon>
        <taxon>Bacillus cereus group</taxon>
    </lineage>
</organism>
<evidence type="ECO:0000313" key="1">
    <source>
        <dbReference type="EMBL" id="MCM3738282.1"/>
    </source>
</evidence>
<comment type="caution">
    <text evidence="1">The sequence shown here is derived from an EMBL/GenBank/DDBJ whole genome shotgun (WGS) entry which is preliminary data.</text>
</comment>
<proteinExistence type="predicted"/>
<reference evidence="1" key="1">
    <citation type="submission" date="2022-05" db="EMBL/GenBank/DDBJ databases">
        <title>Comparative Genomics of Spacecraft Associated Microbes.</title>
        <authorList>
            <person name="Tran M.T."/>
            <person name="Wright A."/>
            <person name="Seuylemezian A."/>
            <person name="Eisen J."/>
            <person name="Coil D."/>
        </authorList>
    </citation>
    <scope>NUCLEOTIDE SEQUENCE</scope>
    <source>
        <strain evidence="1">FAIRING 10M-2.2</strain>
    </source>
</reference>
<dbReference type="Proteomes" id="UP001202289">
    <property type="component" value="Unassembled WGS sequence"/>
</dbReference>
<protein>
    <submittedName>
        <fullName evidence="1">MarR family winged helix-turn-helix transcriptional regulator</fullName>
    </submittedName>
</protein>
<dbReference type="EMBL" id="JAMBOP010000038">
    <property type="protein sequence ID" value="MCM3738282.1"/>
    <property type="molecule type" value="Genomic_DNA"/>
</dbReference>
<name>A0ACC6AE04_9BACI</name>
<sequence>MTKSYKEVINEMNQAYNEFYILLSHELKDEFGLTGQQESMIFYINLNKDTTANNIATTFNISKSAVSQVLSKLEKRNMISKQVNPNNKREYFLTLGPSGSDYIERMSQLDDVLIEKYFSKIDIEAFQQMTDTLLKINKIIREEKKKNMESERWN</sequence>